<feature type="compositionally biased region" description="Low complexity" evidence="6">
    <location>
        <begin position="119"/>
        <end position="131"/>
    </location>
</feature>
<sequence>MLEPWSCLALFTGRIISVTNATGRPMTRVSLYKFSPVNITPPTTALSLFETPSHLVRHKAQLHSTGYLSVLFPVPFYLPLFSSLRPNVIRTVLLCHHKDMLARGRNDAQSTNQFAATSGVPGHAHPAPVAPQRINPSQQMSSVHWGPIGSARGMSMISVASDESEQVRLNTRGMGKRNPSPTNGRRKADEPTVKAPTNKKSKTNAAATNSDMDFSDEGSTMGLEESVSISKMTNEEKRKNFLERNRVAAHKCRLRRKQWLTQLQTKAELFTTENDTLMAQIAHLREETVNMKTLLFAHKDCPVAYQQELYSASMSQLVRIVAVFLIVYNKTYGK</sequence>
<evidence type="ECO:0000259" key="7">
    <source>
        <dbReference type="PROSITE" id="PS50217"/>
    </source>
</evidence>
<dbReference type="Pfam" id="PF00170">
    <property type="entry name" value="bZIP_1"/>
    <property type="match status" value="1"/>
</dbReference>
<dbReference type="InterPro" id="IPR046347">
    <property type="entry name" value="bZIP_sf"/>
</dbReference>
<dbReference type="OrthoDB" id="295274at2759"/>
<evidence type="ECO:0000256" key="5">
    <source>
        <dbReference type="ARBA" id="ARBA00023242"/>
    </source>
</evidence>
<feature type="domain" description="BZIP" evidence="7">
    <location>
        <begin position="235"/>
        <end position="298"/>
    </location>
</feature>
<dbReference type="SMART" id="SM00338">
    <property type="entry name" value="BRLZ"/>
    <property type="match status" value="1"/>
</dbReference>
<evidence type="ECO:0000256" key="1">
    <source>
        <dbReference type="ARBA" id="ARBA00004123"/>
    </source>
</evidence>
<gene>
    <name evidence="8" type="ORF">FOXB_03043</name>
</gene>
<dbReference type="CDD" id="cd14687">
    <property type="entry name" value="bZIP_ATF2"/>
    <property type="match status" value="1"/>
</dbReference>
<evidence type="ECO:0000256" key="3">
    <source>
        <dbReference type="ARBA" id="ARBA00023125"/>
    </source>
</evidence>
<feature type="region of interest" description="Disordered" evidence="6">
    <location>
        <begin position="115"/>
        <end position="147"/>
    </location>
</feature>
<evidence type="ECO:0000256" key="4">
    <source>
        <dbReference type="ARBA" id="ARBA00023163"/>
    </source>
</evidence>
<dbReference type="PROSITE" id="PS50217">
    <property type="entry name" value="BZIP"/>
    <property type="match status" value="1"/>
</dbReference>
<comment type="subcellular location">
    <subcellularLocation>
        <location evidence="1">Nucleus</location>
    </subcellularLocation>
</comment>
<name>F9F9G8_FUSOF</name>
<keyword evidence="4" id="KW-0804">Transcription</keyword>
<dbReference type="Gene3D" id="1.20.5.170">
    <property type="match status" value="1"/>
</dbReference>
<dbReference type="STRING" id="660025.F9F9G8"/>
<dbReference type="FunFam" id="1.20.5.170:FF:000053">
    <property type="entry name" value="BZIP transcription factor AtfA"/>
    <property type="match status" value="1"/>
</dbReference>
<evidence type="ECO:0000256" key="2">
    <source>
        <dbReference type="ARBA" id="ARBA00023015"/>
    </source>
</evidence>
<evidence type="ECO:0000313" key="8">
    <source>
        <dbReference type="EMBL" id="EGU86441.1"/>
    </source>
</evidence>
<dbReference type="EMBL" id="AFQF01001003">
    <property type="protein sequence ID" value="EGU86441.1"/>
    <property type="molecule type" value="Genomic_DNA"/>
</dbReference>
<feature type="region of interest" description="Disordered" evidence="6">
    <location>
        <begin position="162"/>
        <end position="220"/>
    </location>
</feature>
<dbReference type="SUPFAM" id="SSF57959">
    <property type="entry name" value="Leucine zipper domain"/>
    <property type="match status" value="1"/>
</dbReference>
<feature type="non-terminal residue" evidence="8">
    <location>
        <position position="334"/>
    </location>
</feature>
<evidence type="ECO:0000256" key="6">
    <source>
        <dbReference type="SAM" id="MobiDB-lite"/>
    </source>
</evidence>
<reference evidence="8" key="1">
    <citation type="journal article" date="2012" name="Mol. Plant Microbe Interact.">
        <title>A highly conserved effector in Fusarium oxysporum is required for full virulence on Arabidopsis.</title>
        <authorList>
            <person name="Thatcher L.F."/>
            <person name="Gardiner D.M."/>
            <person name="Kazan K."/>
            <person name="Manners J."/>
        </authorList>
    </citation>
    <scope>NUCLEOTIDE SEQUENCE [LARGE SCALE GENOMIC DNA]</scope>
    <source>
        <strain evidence="8">Fo5176</strain>
    </source>
</reference>
<organism evidence="8">
    <name type="scientific">Fusarium oxysporum (strain Fo5176)</name>
    <name type="common">Fusarium vascular wilt</name>
    <dbReference type="NCBI Taxonomy" id="660025"/>
    <lineage>
        <taxon>Eukaryota</taxon>
        <taxon>Fungi</taxon>
        <taxon>Dikarya</taxon>
        <taxon>Ascomycota</taxon>
        <taxon>Pezizomycotina</taxon>
        <taxon>Sordariomycetes</taxon>
        <taxon>Hypocreomycetidae</taxon>
        <taxon>Hypocreales</taxon>
        <taxon>Nectriaceae</taxon>
        <taxon>Fusarium</taxon>
        <taxon>Fusarium oxysporum species complex</taxon>
    </lineage>
</organism>
<dbReference type="InterPro" id="IPR051027">
    <property type="entry name" value="bZIP_transcription_factors"/>
</dbReference>
<dbReference type="GO" id="GO:0003700">
    <property type="term" value="F:DNA-binding transcription factor activity"/>
    <property type="evidence" value="ECO:0007669"/>
    <property type="project" value="InterPro"/>
</dbReference>
<feature type="compositionally biased region" description="Polar residues" evidence="6">
    <location>
        <begin position="203"/>
        <end position="212"/>
    </location>
</feature>
<dbReference type="InterPro" id="IPR004827">
    <property type="entry name" value="bZIP"/>
</dbReference>
<keyword evidence="5" id="KW-0539">Nucleus</keyword>
<dbReference type="GO" id="GO:0005634">
    <property type="term" value="C:nucleus"/>
    <property type="evidence" value="ECO:0007669"/>
    <property type="project" value="UniProtKB-SubCell"/>
</dbReference>
<dbReference type="PANTHER" id="PTHR19304">
    <property type="entry name" value="CYCLIC-AMP RESPONSE ELEMENT BINDING PROTEIN"/>
    <property type="match status" value="1"/>
</dbReference>
<keyword evidence="3" id="KW-0238">DNA-binding</keyword>
<comment type="caution">
    <text evidence="8">The sequence shown here is derived from an EMBL/GenBank/DDBJ whole genome shotgun (WGS) entry which is preliminary data.</text>
</comment>
<proteinExistence type="predicted"/>
<protein>
    <recommendedName>
        <fullName evidence="7">BZIP domain-containing protein</fullName>
    </recommendedName>
</protein>
<dbReference type="AlphaFoldDB" id="F9F9G8"/>
<dbReference type="GO" id="GO:0003677">
    <property type="term" value="F:DNA binding"/>
    <property type="evidence" value="ECO:0007669"/>
    <property type="project" value="UniProtKB-KW"/>
</dbReference>
<accession>F9F9G8</accession>
<keyword evidence="2" id="KW-0805">Transcription regulation</keyword>